<reference evidence="2 3" key="1">
    <citation type="submission" date="2020-09" db="EMBL/GenBank/DDBJ databases">
        <title>Pseudoxanthomonas sp. CAU 1598 isolated from sand of Yaerae Beach.</title>
        <authorList>
            <person name="Kim W."/>
        </authorList>
    </citation>
    <scope>NUCLEOTIDE SEQUENCE [LARGE SCALE GENOMIC DNA]</scope>
    <source>
        <strain evidence="2 3">CAU 1598</strain>
    </source>
</reference>
<keyword evidence="3" id="KW-1185">Reference proteome</keyword>
<feature type="chain" id="PRO_5043722294" description="Tetratricopeptide repeat protein" evidence="1">
    <location>
        <begin position="25"/>
        <end position="304"/>
    </location>
</feature>
<evidence type="ECO:0000256" key="1">
    <source>
        <dbReference type="SAM" id="SignalP"/>
    </source>
</evidence>
<dbReference type="InterPro" id="IPR011990">
    <property type="entry name" value="TPR-like_helical_dom_sf"/>
</dbReference>
<gene>
    <name evidence="2" type="ORF">IFO71_07035</name>
</gene>
<comment type="caution">
    <text evidence="2">The sequence shown here is derived from an EMBL/GenBank/DDBJ whole genome shotgun (WGS) entry which is preliminary data.</text>
</comment>
<sequence>MPMRNLITTFALMTALLAAEPSTATPPPGVAAALDEAKSHIGVDTQAAEAAIERALEIAPDDAEVQFYCGRIMGARAEEGFFSAMSYAGRSLDCLLRAVQLRPTHVPYRRALMAFYLGAPGIAGGDESLAWAEVETISKMDPRAGALAALSFYRETEDQTAYAALLSESRARYPELAELHLRHGLLLQESKDYAGAHAAFVQGSALLESAKDEGERAHALNALYQIGRNAVFSGAHTLDGIAAMQRFVEQPLPAERVPPKEWAWLRLAQLLHDSGQPEQARRHADLARTLVDRELHRELRKLGY</sequence>
<feature type="signal peptide" evidence="1">
    <location>
        <begin position="1"/>
        <end position="24"/>
    </location>
</feature>
<proteinExistence type="predicted"/>
<dbReference type="AlphaFoldDB" id="A0AAW3ZHA6"/>
<dbReference type="EMBL" id="JACYTR010000009">
    <property type="protein sequence ID" value="MBD8525495.1"/>
    <property type="molecule type" value="Genomic_DNA"/>
</dbReference>
<organism evidence="2 3">
    <name type="scientific">Pseudomarimonas arenosa</name>
    <dbReference type="NCBI Taxonomy" id="2774145"/>
    <lineage>
        <taxon>Bacteria</taxon>
        <taxon>Pseudomonadati</taxon>
        <taxon>Pseudomonadota</taxon>
        <taxon>Gammaproteobacteria</taxon>
        <taxon>Lysobacterales</taxon>
        <taxon>Lysobacteraceae</taxon>
        <taxon>Pseudomarimonas</taxon>
    </lineage>
</organism>
<protein>
    <recommendedName>
        <fullName evidence="4">Tetratricopeptide repeat protein</fullName>
    </recommendedName>
</protein>
<dbReference type="Proteomes" id="UP000613768">
    <property type="component" value="Unassembled WGS sequence"/>
</dbReference>
<evidence type="ECO:0000313" key="3">
    <source>
        <dbReference type="Proteomes" id="UP000613768"/>
    </source>
</evidence>
<dbReference type="RefSeq" id="WP_192028834.1">
    <property type="nucleotide sequence ID" value="NZ_JACYTR010000009.1"/>
</dbReference>
<name>A0AAW3ZHA6_9GAMM</name>
<evidence type="ECO:0008006" key="4">
    <source>
        <dbReference type="Google" id="ProtNLM"/>
    </source>
</evidence>
<dbReference type="Gene3D" id="1.25.40.10">
    <property type="entry name" value="Tetratricopeptide repeat domain"/>
    <property type="match status" value="1"/>
</dbReference>
<accession>A0AAW3ZHA6</accession>
<evidence type="ECO:0000313" key="2">
    <source>
        <dbReference type="EMBL" id="MBD8525495.1"/>
    </source>
</evidence>
<dbReference type="SUPFAM" id="SSF48452">
    <property type="entry name" value="TPR-like"/>
    <property type="match status" value="1"/>
</dbReference>
<keyword evidence="1" id="KW-0732">Signal</keyword>